<evidence type="ECO:0000256" key="1">
    <source>
        <dbReference type="ARBA" id="ARBA00005842"/>
    </source>
</evidence>
<feature type="non-terminal residue" evidence="6">
    <location>
        <position position="537"/>
    </location>
</feature>
<feature type="compositionally biased region" description="Pro residues" evidence="5">
    <location>
        <begin position="179"/>
        <end position="189"/>
    </location>
</feature>
<dbReference type="GO" id="GO:0006400">
    <property type="term" value="P:tRNA modification"/>
    <property type="evidence" value="ECO:0007669"/>
    <property type="project" value="TreeGrafter"/>
</dbReference>
<dbReference type="STRING" id="5288.A0A5C5FNZ3"/>
<dbReference type="Gene3D" id="3.40.50.300">
    <property type="entry name" value="P-loop containing nucleotide triphosphate hydrolases"/>
    <property type="match status" value="1"/>
</dbReference>
<evidence type="ECO:0000256" key="2">
    <source>
        <dbReference type="ARBA" id="ARBA00022679"/>
    </source>
</evidence>
<proteinExistence type="inferred from homology"/>
<reference evidence="6 7" key="1">
    <citation type="submission" date="2019-03" db="EMBL/GenBank/DDBJ databases">
        <title>Rhodosporidium diobovatum UCD-FST 08-225 genome sequencing, assembly, and annotation.</title>
        <authorList>
            <person name="Fakankun I.U."/>
            <person name="Fristensky B."/>
            <person name="Levin D.B."/>
        </authorList>
    </citation>
    <scope>NUCLEOTIDE SEQUENCE [LARGE SCALE GENOMIC DNA]</scope>
    <source>
        <strain evidence="6 7">UCD-FST 08-225</strain>
    </source>
</reference>
<accession>A0A5C5FNZ3</accession>
<comment type="similarity">
    <text evidence="1">Belongs to the IPP transferase family.</text>
</comment>
<dbReference type="InterPro" id="IPR018022">
    <property type="entry name" value="IPT"/>
</dbReference>
<feature type="compositionally biased region" description="Polar residues" evidence="5">
    <location>
        <begin position="484"/>
        <end position="498"/>
    </location>
</feature>
<keyword evidence="3" id="KW-0547">Nucleotide-binding</keyword>
<dbReference type="AlphaFoldDB" id="A0A5C5FNZ3"/>
<dbReference type="GO" id="GO:0005524">
    <property type="term" value="F:ATP binding"/>
    <property type="evidence" value="ECO:0007669"/>
    <property type="project" value="UniProtKB-KW"/>
</dbReference>
<evidence type="ECO:0000256" key="3">
    <source>
        <dbReference type="ARBA" id="ARBA00022741"/>
    </source>
</evidence>
<keyword evidence="2 6" id="KW-0808">Transferase</keyword>
<dbReference type="HAMAP" id="MF_00185">
    <property type="entry name" value="IPP_trans"/>
    <property type="match status" value="1"/>
</dbReference>
<feature type="region of interest" description="Disordered" evidence="5">
    <location>
        <begin position="166"/>
        <end position="196"/>
    </location>
</feature>
<keyword evidence="7" id="KW-1185">Reference proteome</keyword>
<dbReference type="PANTHER" id="PTHR11088">
    <property type="entry name" value="TRNA DIMETHYLALLYLTRANSFERASE"/>
    <property type="match status" value="1"/>
</dbReference>
<dbReference type="PANTHER" id="PTHR11088:SF89">
    <property type="entry name" value="TRNA DIMETHYLALLYLTRANSFERASE"/>
    <property type="match status" value="1"/>
</dbReference>
<dbReference type="Gene3D" id="1.10.20.140">
    <property type="match status" value="1"/>
</dbReference>
<dbReference type="Proteomes" id="UP000311382">
    <property type="component" value="Unassembled WGS sequence"/>
</dbReference>
<dbReference type="EMBL" id="SOZI01000134">
    <property type="protein sequence ID" value="TNY18523.1"/>
    <property type="molecule type" value="Genomic_DNA"/>
</dbReference>
<feature type="region of interest" description="Disordered" evidence="5">
    <location>
        <begin position="482"/>
        <end position="510"/>
    </location>
</feature>
<comment type="caution">
    <text evidence="6">The sequence shown here is derived from an EMBL/GenBank/DDBJ whole genome shotgun (WGS) entry which is preliminary data.</text>
</comment>
<dbReference type="InterPro" id="IPR027417">
    <property type="entry name" value="P-loop_NTPase"/>
</dbReference>
<evidence type="ECO:0000313" key="6">
    <source>
        <dbReference type="EMBL" id="TNY18523.1"/>
    </source>
</evidence>
<dbReference type="GO" id="GO:0005739">
    <property type="term" value="C:mitochondrion"/>
    <property type="evidence" value="ECO:0007669"/>
    <property type="project" value="TreeGrafter"/>
</dbReference>
<evidence type="ECO:0000256" key="5">
    <source>
        <dbReference type="SAM" id="MobiDB-lite"/>
    </source>
</evidence>
<dbReference type="GO" id="GO:0052381">
    <property type="term" value="F:tRNA dimethylallyltransferase activity"/>
    <property type="evidence" value="ECO:0007669"/>
    <property type="project" value="InterPro"/>
</dbReference>
<evidence type="ECO:0000256" key="4">
    <source>
        <dbReference type="ARBA" id="ARBA00022840"/>
    </source>
</evidence>
<gene>
    <name evidence="6" type="ORF">DMC30DRAFT_368005</name>
</gene>
<dbReference type="SUPFAM" id="SSF52540">
    <property type="entry name" value="P-loop containing nucleoside triphosphate hydrolases"/>
    <property type="match status" value="1"/>
</dbReference>
<organism evidence="6 7">
    <name type="scientific">Rhodotorula diobovata</name>
    <dbReference type="NCBI Taxonomy" id="5288"/>
    <lineage>
        <taxon>Eukaryota</taxon>
        <taxon>Fungi</taxon>
        <taxon>Dikarya</taxon>
        <taxon>Basidiomycota</taxon>
        <taxon>Pucciniomycotina</taxon>
        <taxon>Microbotryomycetes</taxon>
        <taxon>Sporidiobolales</taxon>
        <taxon>Sporidiobolaceae</taxon>
        <taxon>Rhodotorula</taxon>
    </lineage>
</organism>
<name>A0A5C5FNZ3_9BASI</name>
<dbReference type="InterPro" id="IPR039657">
    <property type="entry name" value="Dimethylallyltransferase"/>
</dbReference>
<keyword evidence="4" id="KW-0067">ATP-binding</keyword>
<protein>
    <submittedName>
        <fullName evidence="6">tRNA dimethylallyltransferase</fullName>
    </submittedName>
</protein>
<dbReference type="OrthoDB" id="775260at2759"/>
<evidence type="ECO:0000313" key="7">
    <source>
        <dbReference type="Proteomes" id="UP000311382"/>
    </source>
</evidence>
<dbReference type="Pfam" id="PF01715">
    <property type="entry name" value="IPPT"/>
    <property type="match status" value="2"/>
</dbReference>
<sequence length="537" mass="59299">MLRAPARLTPVLLSRPPSLVSPCAHRTMSTRRAPPTPRSKPPLVAIVGTTGVGKTDLGVELAKALSARTVAPTRAEVLNHDSMQCYRGLDVITNKATAQEMRGVEHHLMGFLDPGSEWGVNDFLRDALAKIDELEQRETLPISVGGTSYYLQNLVFPGQLVNDVPSRPSSPTADLLPSATPPSPPPPAAEPRTLDDIAHFPPSLRSSITSLPPELLSLFLSFPLLPQLSSPSSLPPSFPLALLPPRLRSPDTLAPALFALLRHVDPRSAERWHWRDVRKVGRAVEILWTGRTWEDVREGQRARPPEGARFRTLVFWLYADNASLHPRLDARVDKMIERGLLDEIDELWRIAHAPGAEPVDYSKGIYQAIGYKEFAPYLDLAHRSPSLTLDSSPEQRALFNEGVKRTKVATRQYAKRQVKWIKGKLLPAVRTARDGAEGDEDVTVVLLDASGAQHYLSRWGENVRAPAVELLHKFLDGSPLPDPTTLSPAAQTHLSPPSTAAAPHTKRACPTCTRDPARPFLVEERQWDAHLTSKTHR</sequence>